<keyword evidence="2" id="KW-1185">Reference proteome</keyword>
<name>A0A016UNG1_9BILA</name>
<sequence>MQECIHYREDFPITNIIQKKKTPAQMIFSIAERLKNVVSINNFTNVKRYLARVKRGGLVRQQISENTKKNINSELQARRSWAETQEPTYRAPVSLPKNAAPRSRTLFMAV</sequence>
<gene>
    <name evidence="1" type="primary">Acey_s0032.g2454</name>
    <name evidence="1" type="ORF">Y032_0032g2454</name>
</gene>
<evidence type="ECO:0000313" key="2">
    <source>
        <dbReference type="Proteomes" id="UP000024635"/>
    </source>
</evidence>
<accession>A0A016UNG1</accession>
<organism evidence="1 2">
    <name type="scientific">Ancylostoma ceylanicum</name>
    <dbReference type="NCBI Taxonomy" id="53326"/>
    <lineage>
        <taxon>Eukaryota</taxon>
        <taxon>Metazoa</taxon>
        <taxon>Ecdysozoa</taxon>
        <taxon>Nematoda</taxon>
        <taxon>Chromadorea</taxon>
        <taxon>Rhabditida</taxon>
        <taxon>Rhabditina</taxon>
        <taxon>Rhabditomorpha</taxon>
        <taxon>Strongyloidea</taxon>
        <taxon>Ancylostomatidae</taxon>
        <taxon>Ancylostomatinae</taxon>
        <taxon>Ancylostoma</taxon>
    </lineage>
</organism>
<reference evidence="2" key="1">
    <citation type="journal article" date="2015" name="Nat. Genet.">
        <title>The genome and transcriptome of the zoonotic hookworm Ancylostoma ceylanicum identify infection-specific gene families.</title>
        <authorList>
            <person name="Schwarz E.M."/>
            <person name="Hu Y."/>
            <person name="Antoshechkin I."/>
            <person name="Miller M.M."/>
            <person name="Sternberg P.W."/>
            <person name="Aroian R.V."/>
        </authorList>
    </citation>
    <scope>NUCLEOTIDE SEQUENCE</scope>
    <source>
        <strain evidence="2">HY135</strain>
    </source>
</reference>
<dbReference type="Proteomes" id="UP000024635">
    <property type="component" value="Unassembled WGS sequence"/>
</dbReference>
<protein>
    <submittedName>
        <fullName evidence="1">Uncharacterized protein</fullName>
    </submittedName>
</protein>
<dbReference type="AlphaFoldDB" id="A0A016UNG1"/>
<evidence type="ECO:0000313" key="1">
    <source>
        <dbReference type="EMBL" id="EYC16720.1"/>
    </source>
</evidence>
<proteinExistence type="predicted"/>
<comment type="caution">
    <text evidence="1">The sequence shown here is derived from an EMBL/GenBank/DDBJ whole genome shotgun (WGS) entry which is preliminary data.</text>
</comment>
<dbReference type="EMBL" id="JARK01001368">
    <property type="protein sequence ID" value="EYC16720.1"/>
    <property type="molecule type" value="Genomic_DNA"/>
</dbReference>